<dbReference type="InterPro" id="IPR008936">
    <property type="entry name" value="Rho_GTPase_activation_prot"/>
</dbReference>
<name>A0A3P7GIX0_WUCBA</name>
<sequence>MSDLFRKSVLPVYSYGISNREMSLLALLLAKYLHEEIKQLNNPIEFRNNSSSVILQILMELCGKMELQRLQIAEFNQKLNDINYHEQYFNLNPINLFESITGSKTKNINEAMDNAIVIKIFNDSKQFLIHWAIAYAEIIFTKLFKYP</sequence>
<dbReference type="AlphaFoldDB" id="A0A3P7GIX0"/>
<dbReference type="OrthoDB" id="5853605at2759"/>
<gene>
    <name evidence="1" type="ORF">WBA_LOCUS12567</name>
</gene>
<organism evidence="1 2">
    <name type="scientific">Wuchereria bancrofti</name>
    <dbReference type="NCBI Taxonomy" id="6293"/>
    <lineage>
        <taxon>Eukaryota</taxon>
        <taxon>Metazoa</taxon>
        <taxon>Ecdysozoa</taxon>
        <taxon>Nematoda</taxon>
        <taxon>Chromadorea</taxon>
        <taxon>Rhabditida</taxon>
        <taxon>Spirurina</taxon>
        <taxon>Spiruromorpha</taxon>
        <taxon>Filarioidea</taxon>
        <taxon>Onchocercidae</taxon>
        <taxon>Wuchereria</taxon>
    </lineage>
</organism>
<proteinExistence type="predicted"/>
<dbReference type="Proteomes" id="UP000270924">
    <property type="component" value="Unassembled WGS sequence"/>
</dbReference>
<dbReference type="InParanoid" id="A0A3P7GIX0"/>
<evidence type="ECO:0000313" key="2">
    <source>
        <dbReference type="Proteomes" id="UP000270924"/>
    </source>
</evidence>
<dbReference type="EMBL" id="UYWW01012906">
    <property type="protein sequence ID" value="VDM22608.1"/>
    <property type="molecule type" value="Genomic_DNA"/>
</dbReference>
<accession>A0A3P7GIX0</accession>
<protein>
    <submittedName>
        <fullName evidence="1">Uncharacterized protein</fullName>
    </submittedName>
</protein>
<evidence type="ECO:0000313" key="1">
    <source>
        <dbReference type="EMBL" id="VDM22608.1"/>
    </source>
</evidence>
<dbReference type="Gene3D" id="1.10.506.10">
    <property type="entry name" value="GTPase Activation - p120gap, domain 1"/>
    <property type="match status" value="1"/>
</dbReference>
<keyword evidence="2" id="KW-1185">Reference proteome</keyword>
<reference evidence="1 2" key="1">
    <citation type="submission" date="2018-11" db="EMBL/GenBank/DDBJ databases">
        <authorList>
            <consortium name="Pathogen Informatics"/>
        </authorList>
    </citation>
    <scope>NUCLEOTIDE SEQUENCE [LARGE SCALE GENOMIC DNA]</scope>
</reference>